<dbReference type="PANTHER" id="PTHR13108:SF9">
    <property type="entry name" value="CONDENSIN COMPLEX SUBUNIT 2"/>
    <property type="match status" value="1"/>
</dbReference>
<dbReference type="EMBL" id="JABFTP020000103">
    <property type="protein sequence ID" value="KAL3278245.1"/>
    <property type="molecule type" value="Genomic_DNA"/>
</dbReference>
<evidence type="ECO:0000256" key="3">
    <source>
        <dbReference type="ARBA" id="ARBA00009471"/>
    </source>
</evidence>
<proteinExistence type="inferred from homology"/>
<comment type="caution">
    <text evidence="12">The sequence shown here is derived from an EMBL/GenBank/DDBJ whole genome shotgun (WGS) entry which is preliminary data.</text>
</comment>
<dbReference type="Proteomes" id="UP001516400">
    <property type="component" value="Unassembled WGS sequence"/>
</dbReference>
<dbReference type="GO" id="GO:0005737">
    <property type="term" value="C:cytoplasm"/>
    <property type="evidence" value="ECO:0007669"/>
    <property type="project" value="UniProtKB-SubCell"/>
</dbReference>
<dbReference type="InterPro" id="IPR022816">
    <property type="entry name" value="Condensin_barren_su2"/>
</dbReference>
<evidence type="ECO:0000256" key="11">
    <source>
        <dbReference type="SAM" id="MobiDB-lite"/>
    </source>
</evidence>
<dbReference type="GO" id="GO:0051301">
    <property type="term" value="P:cell division"/>
    <property type="evidence" value="ECO:0007669"/>
    <property type="project" value="UniProtKB-KW"/>
</dbReference>
<evidence type="ECO:0000256" key="7">
    <source>
        <dbReference type="ARBA" id="ARBA00022618"/>
    </source>
</evidence>
<feature type="compositionally biased region" description="Basic residues" evidence="11">
    <location>
        <begin position="184"/>
        <end position="193"/>
    </location>
</feature>
<evidence type="ECO:0000256" key="4">
    <source>
        <dbReference type="ARBA" id="ARBA00016065"/>
    </source>
</evidence>
<comment type="subcellular location">
    <subcellularLocation>
        <location evidence="1">Chromosome</location>
    </subcellularLocation>
    <subcellularLocation>
        <location evidence="2">Cytoplasm</location>
    </subcellularLocation>
</comment>
<comment type="similarity">
    <text evidence="3">Belongs to the CND2 (condensin subunit 2) family.</text>
</comment>
<evidence type="ECO:0000256" key="10">
    <source>
        <dbReference type="ARBA" id="ARBA00023306"/>
    </source>
</evidence>
<accession>A0ABD2NI48</accession>
<keyword evidence="9" id="KW-0226">DNA condensation</keyword>
<feature type="compositionally biased region" description="Basic and acidic residues" evidence="11">
    <location>
        <begin position="157"/>
        <end position="166"/>
    </location>
</feature>
<keyword evidence="5" id="KW-0158">Chromosome</keyword>
<feature type="compositionally biased region" description="Polar residues" evidence="11">
    <location>
        <begin position="53"/>
        <end position="66"/>
    </location>
</feature>
<reference evidence="12 13" key="1">
    <citation type="journal article" date="2021" name="BMC Biol.">
        <title>Horizontally acquired antibacterial genes associated with adaptive radiation of ladybird beetles.</title>
        <authorList>
            <person name="Li H.S."/>
            <person name="Tang X.F."/>
            <person name="Huang Y.H."/>
            <person name="Xu Z.Y."/>
            <person name="Chen M.L."/>
            <person name="Du X.Y."/>
            <person name="Qiu B.Y."/>
            <person name="Chen P.T."/>
            <person name="Zhang W."/>
            <person name="Slipinski A."/>
            <person name="Escalona H.E."/>
            <person name="Waterhouse R.M."/>
            <person name="Zwick A."/>
            <person name="Pang H."/>
        </authorList>
    </citation>
    <scope>NUCLEOTIDE SEQUENCE [LARGE SCALE GENOMIC DNA]</scope>
    <source>
        <strain evidence="12">SYSU2018</strain>
    </source>
</reference>
<keyword evidence="13" id="KW-1185">Reference proteome</keyword>
<keyword evidence="10" id="KW-0131">Cell cycle</keyword>
<name>A0ABD2NI48_9CUCU</name>
<dbReference type="AlphaFoldDB" id="A0ABD2NI48"/>
<evidence type="ECO:0000313" key="13">
    <source>
        <dbReference type="Proteomes" id="UP001516400"/>
    </source>
</evidence>
<evidence type="ECO:0000256" key="1">
    <source>
        <dbReference type="ARBA" id="ARBA00004286"/>
    </source>
</evidence>
<keyword evidence="6" id="KW-0963">Cytoplasm</keyword>
<dbReference type="GO" id="GO:0030261">
    <property type="term" value="P:chromosome condensation"/>
    <property type="evidence" value="ECO:0007669"/>
    <property type="project" value="UniProtKB-KW"/>
</dbReference>
<evidence type="ECO:0000256" key="8">
    <source>
        <dbReference type="ARBA" id="ARBA00022776"/>
    </source>
</evidence>
<evidence type="ECO:0000313" key="12">
    <source>
        <dbReference type="EMBL" id="KAL3278245.1"/>
    </source>
</evidence>
<dbReference type="GO" id="GO:0005694">
    <property type="term" value="C:chromosome"/>
    <property type="evidence" value="ECO:0007669"/>
    <property type="project" value="UniProtKB-SubCell"/>
</dbReference>
<feature type="compositionally biased region" description="Basic and acidic residues" evidence="11">
    <location>
        <begin position="34"/>
        <end position="52"/>
    </location>
</feature>
<protein>
    <recommendedName>
        <fullName evidence="4">Condensin complex subunit 2</fullName>
    </recommendedName>
</protein>
<evidence type="ECO:0000256" key="5">
    <source>
        <dbReference type="ARBA" id="ARBA00022454"/>
    </source>
</evidence>
<dbReference type="PANTHER" id="PTHR13108">
    <property type="entry name" value="CONDENSIN COMPLEX SUBUNIT 2"/>
    <property type="match status" value="1"/>
</dbReference>
<dbReference type="Pfam" id="PF05786">
    <property type="entry name" value="Cnd2"/>
    <property type="match status" value="1"/>
</dbReference>
<gene>
    <name evidence="12" type="ORF">HHI36_013583</name>
</gene>
<feature type="region of interest" description="Disordered" evidence="11">
    <location>
        <begin position="1"/>
        <end position="66"/>
    </location>
</feature>
<keyword evidence="7" id="KW-0132">Cell division</keyword>
<sequence length="656" mass="74918">MISSTPAVKKSDNLRRRTLLQMNDNLNSPIIRDPTNDESERSSRRSFIEMQKKMSSPQVAGSPSLNDSVRFSGEQEIKDHFQICTKLHAENKITPRVAWQLHIIDLLRVVSKKQSSDSLQVASTSLDIGAKVYSIRVDDIYTEGLKLANSMARLAQKDPAQDKENDNQDENEAAAGEGAGPQKRERRKLRYRGGPKNTVAKDPKNLLAPVPKLESVFFSTRIDSNLSTVENLFTNKLPMDKSCYKFMVMSKEKAWPNGPDEAVQSLEQSRDFEFEHLPKNGHICIPFQNFILDKWDPEEEEKNAENSISQQQDLLVYDDHGIPVPELDGSIHDIFNDNNDDMPDEDVEQDEEFAVQQMHHDIARVVDLIRPEEDFQRSEYSYNSIVKLNNGKVIDQIWAGPSHWKLKFLRRSRPRFSGIIEQQSAPKTKKKKIEPEPASLDDMDELEEMLNNMKRIKIKKKIFPASKVTLPLPVASCVNLLKEVHELMMKPGTVPVSKSNINNTNQLENQIVNDELEPPEADLDDGMGLDHGDNDFNEEEEIAMNQQQNFMGDNLVDAPEYVPKDYIPYTTQAKKMDMKKLKAHIWQLLTQNSMQETVIPTTYSKLYKDLPDILPQSMKLELSCPLAFSALLHLCNEHTLKLTQHSNYKDFTIESG</sequence>
<keyword evidence="8" id="KW-0498">Mitosis</keyword>
<evidence type="ECO:0000256" key="9">
    <source>
        <dbReference type="ARBA" id="ARBA00023067"/>
    </source>
</evidence>
<organism evidence="12 13">
    <name type="scientific">Cryptolaemus montrouzieri</name>
    <dbReference type="NCBI Taxonomy" id="559131"/>
    <lineage>
        <taxon>Eukaryota</taxon>
        <taxon>Metazoa</taxon>
        <taxon>Ecdysozoa</taxon>
        <taxon>Arthropoda</taxon>
        <taxon>Hexapoda</taxon>
        <taxon>Insecta</taxon>
        <taxon>Pterygota</taxon>
        <taxon>Neoptera</taxon>
        <taxon>Endopterygota</taxon>
        <taxon>Coleoptera</taxon>
        <taxon>Polyphaga</taxon>
        <taxon>Cucujiformia</taxon>
        <taxon>Coccinelloidea</taxon>
        <taxon>Coccinellidae</taxon>
        <taxon>Scymninae</taxon>
        <taxon>Scymnini</taxon>
        <taxon>Cryptolaemus</taxon>
    </lineage>
</organism>
<feature type="region of interest" description="Disordered" evidence="11">
    <location>
        <begin position="157"/>
        <end position="203"/>
    </location>
</feature>
<evidence type="ECO:0000256" key="6">
    <source>
        <dbReference type="ARBA" id="ARBA00022490"/>
    </source>
</evidence>
<evidence type="ECO:0000256" key="2">
    <source>
        <dbReference type="ARBA" id="ARBA00004496"/>
    </source>
</evidence>